<comment type="caution">
    <text evidence="1">The sequence shown here is derived from an EMBL/GenBank/DDBJ whole genome shotgun (WGS) entry which is preliminary data.</text>
</comment>
<gene>
    <name evidence="1" type="ORF">NVS47_07120</name>
</gene>
<dbReference type="EMBL" id="JANPWE010000003">
    <property type="protein sequence ID" value="MCR6545287.1"/>
    <property type="molecule type" value="Genomic_DNA"/>
</dbReference>
<protein>
    <submittedName>
        <fullName evidence="1">Transcriptional regulator</fullName>
    </submittedName>
</protein>
<evidence type="ECO:0000313" key="2">
    <source>
        <dbReference type="Proteomes" id="UP001524944"/>
    </source>
</evidence>
<organism evidence="1 2">
    <name type="scientific">Dehalobacterium formicoaceticum</name>
    <dbReference type="NCBI Taxonomy" id="51515"/>
    <lineage>
        <taxon>Bacteria</taxon>
        <taxon>Bacillati</taxon>
        <taxon>Bacillota</taxon>
        <taxon>Clostridia</taxon>
        <taxon>Eubacteriales</taxon>
        <taxon>Peptococcaceae</taxon>
        <taxon>Dehalobacterium</taxon>
    </lineage>
</organism>
<proteinExistence type="predicted"/>
<keyword evidence="2" id="KW-1185">Reference proteome</keyword>
<reference evidence="1 2" key="1">
    <citation type="submission" date="2022-08" db="EMBL/GenBank/DDBJ databases">
        <title>Proteogenomics of the novel Dehalobacterium formicoaceticum strain EZ94 highlights a key role of methyltransferases during anaerobic dichloromethane degradation.</title>
        <authorList>
            <person name="Wasmund K."/>
        </authorList>
    </citation>
    <scope>NUCLEOTIDE SEQUENCE [LARGE SCALE GENOMIC DNA]</scope>
    <source>
        <strain evidence="1 2">EZ94</strain>
    </source>
</reference>
<dbReference type="Proteomes" id="UP001524944">
    <property type="component" value="Unassembled WGS sequence"/>
</dbReference>
<evidence type="ECO:0000313" key="1">
    <source>
        <dbReference type="EMBL" id="MCR6545287.1"/>
    </source>
</evidence>
<sequence length="182" mass="20897">MDFIRIGEKVISKNKLWSQIEKILEYRVKGLSQQEAARRMSLDRAFISHLERLGEVHKGHRIAVIGFPVKNKAELLQMLEQEGVEFTLILSEEERWAYVGEGKGVDLFNKVMDVITQLQGFDYLIVLASNKRIKLFQGIFNLEVVGIEIGRSPIEEDRMVDIEQVKKVIQTLKKSGKQEAKA</sequence>
<name>A0ABT1Y344_9FIRM</name>
<accession>A0ABT1Y344</accession>
<dbReference type="RefSeq" id="WP_089609430.1">
    <property type="nucleotide sequence ID" value="NZ_CP022121.1"/>
</dbReference>